<dbReference type="PRINTS" id="PR00947">
    <property type="entry name" value="CUTICLE"/>
</dbReference>
<accession>A0ABR1BFH6</accession>
<organism evidence="3 4">
    <name type="scientific">Polyplax serrata</name>
    <name type="common">Common mouse louse</name>
    <dbReference type="NCBI Taxonomy" id="468196"/>
    <lineage>
        <taxon>Eukaryota</taxon>
        <taxon>Metazoa</taxon>
        <taxon>Ecdysozoa</taxon>
        <taxon>Arthropoda</taxon>
        <taxon>Hexapoda</taxon>
        <taxon>Insecta</taxon>
        <taxon>Pterygota</taxon>
        <taxon>Neoptera</taxon>
        <taxon>Paraneoptera</taxon>
        <taxon>Psocodea</taxon>
        <taxon>Troctomorpha</taxon>
        <taxon>Phthiraptera</taxon>
        <taxon>Anoplura</taxon>
        <taxon>Polyplacidae</taxon>
        <taxon>Polyplax</taxon>
    </lineage>
</organism>
<dbReference type="PROSITE" id="PS00233">
    <property type="entry name" value="CHIT_BIND_RR_1"/>
    <property type="match status" value="1"/>
</dbReference>
<dbReference type="InterPro" id="IPR000618">
    <property type="entry name" value="Insect_cuticle"/>
</dbReference>
<name>A0ABR1BFH6_POLSC</name>
<sequence length="170" mass="18925">MTTTCDERSAARNEKRWKISFAIGHFHSEYDKAVLTVLVASVLGAPQRSQSQQREVAILRYENAVNHDGTYKWGYQSEDGTQAEEQGQLKNAGNPELEAQVAQGQVSFTSPEGVPIRLTYVADENGFQPQGDHLPTPPPIPPEILKALELIRSSPQQSDTVHIRQQNRFG</sequence>
<keyword evidence="1 2" id="KW-0193">Cuticle</keyword>
<evidence type="ECO:0000256" key="1">
    <source>
        <dbReference type="ARBA" id="ARBA00022460"/>
    </source>
</evidence>
<evidence type="ECO:0000313" key="4">
    <source>
        <dbReference type="Proteomes" id="UP001359485"/>
    </source>
</evidence>
<evidence type="ECO:0000313" key="3">
    <source>
        <dbReference type="EMBL" id="KAK6642193.1"/>
    </source>
</evidence>
<dbReference type="Proteomes" id="UP001359485">
    <property type="component" value="Unassembled WGS sequence"/>
</dbReference>
<dbReference type="InterPro" id="IPR050468">
    <property type="entry name" value="Cuticle_Struct_Prot"/>
</dbReference>
<dbReference type="PANTHER" id="PTHR10380:SF241">
    <property type="entry name" value="CUTICULAR PROTEIN 47EG-RELATED"/>
    <property type="match status" value="1"/>
</dbReference>
<dbReference type="Pfam" id="PF00379">
    <property type="entry name" value="Chitin_bind_4"/>
    <property type="match status" value="1"/>
</dbReference>
<dbReference type="EMBL" id="JAWJWF010000001">
    <property type="protein sequence ID" value="KAK6642193.1"/>
    <property type="molecule type" value="Genomic_DNA"/>
</dbReference>
<comment type="caution">
    <text evidence="3">The sequence shown here is derived from an EMBL/GenBank/DDBJ whole genome shotgun (WGS) entry which is preliminary data.</text>
</comment>
<proteinExistence type="predicted"/>
<dbReference type="PANTHER" id="PTHR10380">
    <property type="entry name" value="CUTICLE PROTEIN"/>
    <property type="match status" value="1"/>
</dbReference>
<dbReference type="InterPro" id="IPR031311">
    <property type="entry name" value="CHIT_BIND_RR_consensus"/>
</dbReference>
<keyword evidence="4" id="KW-1185">Reference proteome</keyword>
<protein>
    <submittedName>
        <fullName evidence="3">Uncharacterized protein</fullName>
    </submittedName>
</protein>
<gene>
    <name evidence="3" type="ORF">RUM44_013916</name>
</gene>
<reference evidence="3 4" key="1">
    <citation type="submission" date="2023-09" db="EMBL/GenBank/DDBJ databases">
        <title>Genomes of two closely related lineages of the louse Polyplax serrata with different host specificities.</title>
        <authorList>
            <person name="Martinu J."/>
            <person name="Tarabai H."/>
            <person name="Stefka J."/>
            <person name="Hypsa V."/>
        </authorList>
    </citation>
    <scope>NUCLEOTIDE SEQUENCE [LARGE SCALE GENOMIC DNA]</scope>
    <source>
        <strain evidence="3">98ZLc_SE</strain>
    </source>
</reference>
<dbReference type="PROSITE" id="PS51155">
    <property type="entry name" value="CHIT_BIND_RR_2"/>
    <property type="match status" value="1"/>
</dbReference>
<evidence type="ECO:0000256" key="2">
    <source>
        <dbReference type="PROSITE-ProRule" id="PRU00497"/>
    </source>
</evidence>